<dbReference type="EMBL" id="AGBW02008849">
    <property type="protein sequence ID" value="OWR52384.1"/>
    <property type="molecule type" value="Genomic_DNA"/>
</dbReference>
<dbReference type="InParanoid" id="A0A212FF70"/>
<accession>A0A212FF70</accession>
<dbReference type="InterPro" id="IPR043502">
    <property type="entry name" value="DNA/RNA_pol_sf"/>
</dbReference>
<comment type="caution">
    <text evidence="3">The sequence shown here is derived from an EMBL/GenBank/DDBJ whole genome shotgun (WGS) entry which is preliminary data.</text>
</comment>
<gene>
    <name evidence="3" type="ORF">KGM_209363</name>
</gene>
<reference evidence="3 4" key="1">
    <citation type="journal article" date="2011" name="Cell">
        <title>The monarch butterfly genome yields insights into long-distance migration.</title>
        <authorList>
            <person name="Zhan S."/>
            <person name="Merlin C."/>
            <person name="Boore J.L."/>
            <person name="Reppert S.M."/>
        </authorList>
    </citation>
    <scope>NUCLEOTIDE SEQUENCE [LARGE SCALE GENOMIC DNA]</scope>
    <source>
        <strain evidence="3">F-2</strain>
    </source>
</reference>
<evidence type="ECO:0000256" key="1">
    <source>
        <dbReference type="ARBA" id="ARBA00022705"/>
    </source>
</evidence>
<protein>
    <submittedName>
        <fullName evidence="3">DNA polymerase nu</fullName>
    </submittedName>
</protein>
<evidence type="ECO:0000313" key="3">
    <source>
        <dbReference type="EMBL" id="OWR52384.1"/>
    </source>
</evidence>
<proteinExistence type="predicted"/>
<dbReference type="SUPFAM" id="SSF56672">
    <property type="entry name" value="DNA/RNA polymerases"/>
    <property type="match status" value="1"/>
</dbReference>
<dbReference type="InterPro" id="IPR002298">
    <property type="entry name" value="DNA_polymerase_A"/>
</dbReference>
<dbReference type="AlphaFoldDB" id="A0A212FF70"/>
<dbReference type="Gene3D" id="1.20.1060.10">
    <property type="entry name" value="Taq DNA Polymerase, Chain T, domain 4"/>
    <property type="match status" value="1"/>
</dbReference>
<evidence type="ECO:0000259" key="2">
    <source>
        <dbReference type="Pfam" id="PF00476"/>
    </source>
</evidence>
<dbReference type="GO" id="GO:0006302">
    <property type="term" value="P:double-strand break repair"/>
    <property type="evidence" value="ECO:0007669"/>
    <property type="project" value="TreeGrafter"/>
</dbReference>
<name>A0A212FF70_DANPL</name>
<dbReference type="Pfam" id="PF00476">
    <property type="entry name" value="DNA_pol_A"/>
    <property type="match status" value="1"/>
</dbReference>
<sequence>MYIQSTGLHVDMEQRGVCVDVDGLEAMGEVVKTRMKEVEEECYRAAGKHFQINSAPQLRAILYGDLKLDQKCNITVRKTTAKGDKSTSEDVLRSLMKVHPLPGLILEYRHLHKAHSTFITGIAHHVVNGVVKPTW</sequence>
<keyword evidence="1" id="KW-0235">DNA replication</keyword>
<dbReference type="InterPro" id="IPR001098">
    <property type="entry name" value="DNA-dir_DNA_pol_A_palm_dom"/>
</dbReference>
<dbReference type="GO" id="GO:0006261">
    <property type="term" value="P:DNA-templated DNA replication"/>
    <property type="evidence" value="ECO:0007669"/>
    <property type="project" value="InterPro"/>
</dbReference>
<keyword evidence="4" id="KW-1185">Reference proteome</keyword>
<dbReference type="PANTHER" id="PTHR10133">
    <property type="entry name" value="DNA POLYMERASE I"/>
    <property type="match status" value="1"/>
</dbReference>
<dbReference type="GO" id="GO:0003887">
    <property type="term" value="F:DNA-directed DNA polymerase activity"/>
    <property type="evidence" value="ECO:0007669"/>
    <property type="project" value="InterPro"/>
</dbReference>
<dbReference type="KEGG" id="dpl:KGM_209363"/>
<dbReference type="STRING" id="278856.A0A212FF70"/>
<organism evidence="3 4">
    <name type="scientific">Danaus plexippus plexippus</name>
    <dbReference type="NCBI Taxonomy" id="278856"/>
    <lineage>
        <taxon>Eukaryota</taxon>
        <taxon>Metazoa</taxon>
        <taxon>Ecdysozoa</taxon>
        <taxon>Arthropoda</taxon>
        <taxon>Hexapoda</taxon>
        <taxon>Insecta</taxon>
        <taxon>Pterygota</taxon>
        <taxon>Neoptera</taxon>
        <taxon>Endopterygota</taxon>
        <taxon>Lepidoptera</taxon>
        <taxon>Glossata</taxon>
        <taxon>Ditrysia</taxon>
        <taxon>Papilionoidea</taxon>
        <taxon>Nymphalidae</taxon>
        <taxon>Danainae</taxon>
        <taxon>Danaini</taxon>
        <taxon>Danaina</taxon>
        <taxon>Danaus</taxon>
        <taxon>Danaus</taxon>
    </lineage>
</organism>
<feature type="domain" description="DNA-directed DNA polymerase family A palm" evidence="2">
    <location>
        <begin position="23"/>
        <end position="130"/>
    </location>
</feature>
<dbReference type="PANTHER" id="PTHR10133:SF27">
    <property type="entry name" value="DNA POLYMERASE NU"/>
    <property type="match status" value="1"/>
</dbReference>
<evidence type="ECO:0000313" key="4">
    <source>
        <dbReference type="Proteomes" id="UP000007151"/>
    </source>
</evidence>
<dbReference type="Proteomes" id="UP000007151">
    <property type="component" value="Unassembled WGS sequence"/>
</dbReference>
<dbReference type="GO" id="GO:0003677">
    <property type="term" value="F:DNA binding"/>
    <property type="evidence" value="ECO:0007669"/>
    <property type="project" value="InterPro"/>
</dbReference>